<feature type="non-terminal residue" evidence="1">
    <location>
        <position position="1"/>
    </location>
</feature>
<name>A0A4R2NAH5_9BACL</name>
<gene>
    <name evidence="1" type="ORF">EV207_17317</name>
</gene>
<comment type="caution">
    <text evidence="1">The sequence shown here is derived from an EMBL/GenBank/DDBJ whole genome shotgun (WGS) entry which is preliminary data.</text>
</comment>
<sequence length="73" mass="8139">LIHIIYIHPYPPLNTTYVLLILLYNLCCIKTTSFWGVRLAGGLGVNPQGSYMSSFMAKDKQSRAETQAVLAVH</sequence>
<dbReference type="Proteomes" id="UP000295416">
    <property type="component" value="Unassembled WGS sequence"/>
</dbReference>
<accession>A0A4R2NAH5</accession>
<protein>
    <submittedName>
        <fullName evidence="1">Uncharacterized protein</fullName>
    </submittedName>
</protein>
<dbReference type="AlphaFoldDB" id="A0A4R2NAH5"/>
<reference evidence="1 2" key="1">
    <citation type="submission" date="2019-03" db="EMBL/GenBank/DDBJ databases">
        <title>Genomic Encyclopedia of Type Strains, Phase IV (KMG-IV): sequencing the most valuable type-strain genomes for metagenomic binning, comparative biology and taxonomic classification.</title>
        <authorList>
            <person name="Goeker M."/>
        </authorList>
    </citation>
    <scope>NUCLEOTIDE SEQUENCE [LARGE SCALE GENOMIC DNA]</scope>
    <source>
        <strain evidence="1 2">DSM 19377</strain>
    </source>
</reference>
<organism evidence="1 2">
    <name type="scientific">Scopulibacillus darangshiensis</name>
    <dbReference type="NCBI Taxonomy" id="442528"/>
    <lineage>
        <taxon>Bacteria</taxon>
        <taxon>Bacillati</taxon>
        <taxon>Bacillota</taxon>
        <taxon>Bacilli</taxon>
        <taxon>Bacillales</taxon>
        <taxon>Sporolactobacillaceae</taxon>
        <taxon>Scopulibacillus</taxon>
    </lineage>
</organism>
<evidence type="ECO:0000313" key="2">
    <source>
        <dbReference type="Proteomes" id="UP000295416"/>
    </source>
</evidence>
<evidence type="ECO:0000313" key="1">
    <source>
        <dbReference type="EMBL" id="TCP18037.1"/>
    </source>
</evidence>
<keyword evidence="2" id="KW-1185">Reference proteome</keyword>
<proteinExistence type="predicted"/>
<dbReference type="EMBL" id="SLXK01000073">
    <property type="protein sequence ID" value="TCP18037.1"/>
    <property type="molecule type" value="Genomic_DNA"/>
</dbReference>